<dbReference type="InterPro" id="IPR029028">
    <property type="entry name" value="Alpha/beta_knot_MTases"/>
</dbReference>
<evidence type="ECO:0000256" key="1">
    <source>
        <dbReference type="ARBA" id="ARBA00022603"/>
    </source>
</evidence>
<accession>A0A838XGB3</accession>
<dbReference type="CDD" id="cd18095">
    <property type="entry name" value="SpoU-like_rRNA-MTase"/>
    <property type="match status" value="1"/>
</dbReference>
<keyword evidence="5" id="KW-1185">Reference proteome</keyword>
<dbReference type="EMBL" id="JACEOG010000001">
    <property type="protein sequence ID" value="MBA4608877.1"/>
    <property type="molecule type" value="Genomic_DNA"/>
</dbReference>
<dbReference type="RefSeq" id="WP_181755630.1">
    <property type="nucleotide sequence ID" value="NZ_JACEOG010000001.1"/>
</dbReference>
<name>A0A838XGB3_9ACTN</name>
<dbReference type="Gene3D" id="3.40.1280.10">
    <property type="match status" value="1"/>
</dbReference>
<dbReference type="InterPro" id="IPR051259">
    <property type="entry name" value="rRNA_Methyltransferase"/>
</dbReference>
<dbReference type="InterPro" id="IPR029026">
    <property type="entry name" value="tRNA_m1G_MTases_N"/>
</dbReference>
<protein>
    <submittedName>
        <fullName evidence="4">RNA methyltransferase</fullName>
    </submittedName>
</protein>
<dbReference type="GO" id="GO:0032259">
    <property type="term" value="P:methylation"/>
    <property type="evidence" value="ECO:0007669"/>
    <property type="project" value="UniProtKB-KW"/>
</dbReference>
<gene>
    <name evidence="4" type="ORF">H1W00_10360</name>
</gene>
<dbReference type="GO" id="GO:0008173">
    <property type="term" value="F:RNA methyltransferase activity"/>
    <property type="evidence" value="ECO:0007669"/>
    <property type="project" value="InterPro"/>
</dbReference>
<dbReference type="PANTHER" id="PTHR43191">
    <property type="entry name" value="RRNA METHYLTRANSFERASE 3"/>
    <property type="match status" value="1"/>
</dbReference>
<evidence type="ECO:0000313" key="4">
    <source>
        <dbReference type="EMBL" id="MBA4608877.1"/>
    </source>
</evidence>
<reference evidence="4 5" key="1">
    <citation type="submission" date="2020-07" db="EMBL/GenBank/DDBJ databases">
        <title>Draft genome and description of Aeromicrobium phoceense strain Marseille-Q0843 isolated from healthy skin swab.</title>
        <authorList>
            <person name="Boxberger M."/>
            <person name="La Scola B."/>
        </authorList>
    </citation>
    <scope>NUCLEOTIDE SEQUENCE [LARGE SCALE GENOMIC DNA]</scope>
    <source>
        <strain evidence="4 5">Marseille-Q0843</strain>
    </source>
</reference>
<evidence type="ECO:0000313" key="5">
    <source>
        <dbReference type="Proteomes" id="UP000550354"/>
    </source>
</evidence>
<keyword evidence="1 4" id="KW-0489">Methyltransferase</keyword>
<dbReference type="InterPro" id="IPR029064">
    <property type="entry name" value="Ribosomal_eL30-like_sf"/>
</dbReference>
<dbReference type="Pfam" id="PF00588">
    <property type="entry name" value="SpoU_methylase"/>
    <property type="match status" value="1"/>
</dbReference>
<keyword evidence="2 4" id="KW-0808">Transferase</keyword>
<evidence type="ECO:0000256" key="2">
    <source>
        <dbReference type="ARBA" id="ARBA00022679"/>
    </source>
</evidence>
<proteinExistence type="predicted"/>
<comment type="caution">
    <text evidence="4">The sequence shown here is derived from an EMBL/GenBank/DDBJ whole genome shotgun (WGS) entry which is preliminary data.</text>
</comment>
<feature type="domain" description="tRNA/rRNA methyltransferase SpoU type" evidence="3">
    <location>
        <begin position="121"/>
        <end position="261"/>
    </location>
</feature>
<evidence type="ECO:0000259" key="3">
    <source>
        <dbReference type="Pfam" id="PF00588"/>
    </source>
</evidence>
<organism evidence="4 5">
    <name type="scientific">Aeromicrobium phoceense</name>
    <dbReference type="NCBI Taxonomy" id="2754045"/>
    <lineage>
        <taxon>Bacteria</taxon>
        <taxon>Bacillati</taxon>
        <taxon>Actinomycetota</taxon>
        <taxon>Actinomycetes</taxon>
        <taxon>Propionibacteriales</taxon>
        <taxon>Nocardioidaceae</taxon>
        <taxon>Aeromicrobium</taxon>
    </lineage>
</organism>
<dbReference type="GO" id="GO:0006396">
    <property type="term" value="P:RNA processing"/>
    <property type="evidence" value="ECO:0007669"/>
    <property type="project" value="InterPro"/>
</dbReference>
<dbReference type="Gene3D" id="3.30.1330.30">
    <property type="match status" value="1"/>
</dbReference>
<dbReference type="GO" id="GO:0003723">
    <property type="term" value="F:RNA binding"/>
    <property type="evidence" value="ECO:0007669"/>
    <property type="project" value="InterPro"/>
</dbReference>
<dbReference type="InterPro" id="IPR001537">
    <property type="entry name" value="SpoU_MeTrfase"/>
</dbReference>
<dbReference type="AlphaFoldDB" id="A0A838XGB3"/>
<dbReference type="PANTHER" id="PTHR43191:SF12">
    <property type="entry name" value="RRNA METHYLASE"/>
    <property type="match status" value="1"/>
</dbReference>
<dbReference type="SUPFAM" id="SSF55315">
    <property type="entry name" value="L30e-like"/>
    <property type="match status" value="1"/>
</dbReference>
<dbReference type="Proteomes" id="UP000550354">
    <property type="component" value="Unassembled WGS sequence"/>
</dbReference>
<sequence>MADLIALDNPRDERLRDYTDLRDVQLRQSVEHERGIYIAEGTKVIERAVAAGHEPKSLLLAPRWLGTLSDILESTSAPAYVLDEKSIERVTGFHVHRGALAAMHRPAERSVHDVLATARRVLVAEDLVDHTNIGAIMRNVAALGFDAVLLSPRCADPLYRRSIKVAMGAVFSLPWARIDDWYAAPALLREHGFTTYAMTLSDDAVPIDAIEPAERSAVIVGSEGPGLSEHWQRESDHRVIIPMAAGIDSLNVAASTAIACWQFRP</sequence>
<dbReference type="SUPFAM" id="SSF75217">
    <property type="entry name" value="alpha/beta knot"/>
    <property type="match status" value="1"/>
</dbReference>